<dbReference type="EMBL" id="CAJPEX010000240">
    <property type="protein sequence ID" value="CAG0914509.1"/>
    <property type="molecule type" value="Genomic_DNA"/>
</dbReference>
<feature type="compositionally biased region" description="Basic residues" evidence="5">
    <location>
        <begin position="1827"/>
        <end position="1837"/>
    </location>
</feature>
<evidence type="ECO:0000313" key="7">
    <source>
        <dbReference type="EMBL" id="CAD7274357.1"/>
    </source>
</evidence>
<evidence type="ECO:0000256" key="2">
    <source>
        <dbReference type="ARBA" id="ARBA00022803"/>
    </source>
</evidence>
<dbReference type="SUPFAM" id="SSF48452">
    <property type="entry name" value="TPR-like"/>
    <property type="match status" value="4"/>
</dbReference>
<evidence type="ECO:0000256" key="1">
    <source>
        <dbReference type="ARBA" id="ARBA00022737"/>
    </source>
</evidence>
<dbReference type="Proteomes" id="UP000678499">
    <property type="component" value="Unassembled WGS sequence"/>
</dbReference>
<feature type="compositionally biased region" description="Basic and acidic residues" evidence="5">
    <location>
        <begin position="45"/>
        <end position="72"/>
    </location>
</feature>
<dbReference type="GO" id="GO:0006401">
    <property type="term" value="P:RNA catabolic process"/>
    <property type="evidence" value="ECO:0007669"/>
    <property type="project" value="InterPro"/>
</dbReference>
<feature type="repeat" description="TPR" evidence="3">
    <location>
        <begin position="952"/>
        <end position="985"/>
    </location>
</feature>
<feature type="repeat" description="TPR" evidence="3">
    <location>
        <begin position="918"/>
        <end position="951"/>
    </location>
</feature>
<reference evidence="7" key="1">
    <citation type="submission" date="2020-11" db="EMBL/GenBank/DDBJ databases">
        <authorList>
            <person name="Tran Van P."/>
        </authorList>
    </citation>
    <scope>NUCLEOTIDE SEQUENCE</scope>
</reference>
<feature type="domain" description="Aftiphilin clathrin-binding box" evidence="6">
    <location>
        <begin position="249"/>
        <end position="311"/>
    </location>
</feature>
<dbReference type="Gene3D" id="1.25.40.10">
    <property type="entry name" value="Tetratricopeptide repeat domain"/>
    <property type="match status" value="4"/>
</dbReference>
<sequence>MWRGEAVRNSMSDPTTVPSVIVDGYEIDDCEVPELNDYPFTNGSHSDDCETTSKSEKHERLENFSEDGKESSESSENGNTAESSFLETRASVENPSILKGESDSVNPYHADIRVDENHDAMSEADLTIVDDGVNDLEISCDDDDFGNFEGANLFESPCKYAYEEKKSLFDSDAISVENLPAVNCEEDFGDFEVAEDVPEVHELEARTIQVKPIWERVFSEDAACGSLPDAEIKNLNSSGVLSDDFGSVLWDTDKASGFKISWAKSQAWKNLLSSLKMDERDAIAVKQAKHLHDFPAFASSLGSTPLEPQSASMIPVDLKEFSKVEGRSAPEKVEVPPKDFNWVSSEPTNPLSEASRLLLLDLEALGQRSVENDLSPTCTMPLLHIVDESEGSKDFLTGWSTPVERSGSNTASPNGSPKSVPRVYVPSNSPQKWKEMDSLILKIPDLNYMRSKVCAKCFKLLSDDPKDTLHRSEMEIQERKKILKIAREDLRDKKFSSVVSSCRGILEKEPANYTALVLLGAALQDTADYNGAVDAFKKAIEISDDQVTAWQGLRLTYESMQKNSKGLPKLEDHLEVNRKLATMFPTDPSKTADAKSKLVDLLLGADRKEEAIDVLIEAARSAPDDTDWKYNLWFKLVTLLRRSAPAKYEQHLIEGLSYVISKSDSPAESAGKPDLSDYELLLDRLMLSEDYGAVIKQCYISLKVFPNARKPVEMLCKIYVEQWESHGKTLKIQDILTQTKIVSPWVNLARGFAFYDSKRFDKARTALEAGLTQQSCLQGILVYAEVLLELKDHNAAYHILSGPGSDLLSKADNRLVDRFNSLLVESMIATGKQARLKSAKKLMSEDASLKNDISTKIRLSIGLEDWEAAEKLLIDVPDSPEKVLMQFKVLSGLRNFESAMQSLNAFVNDVEIAPRYRVEALICLGEAEVQLDHHDAALTYFLRAAKLDPRDPSAFCRLGHFYLKKNDVDRAKKCFTRAALLSPNDVEVRIALSDCAVKIKDFDEAANILEGICSAFTVEEVEHAWYRLAVVRIHQNRGVDAVQSLQQVIRCDASNWLYWESLGDAYVLRGSYGSAHKAFQTASDLNDKSIYACWACGEMLRMQKEYEQAGEWFKKALEMDAEFLPALVSAGQALLGKAISMKSQILDSRSRDFVEEAFVLVDRALGINGKHITVLKLGGDLCSLCWSMKPGFVVTVPGRIVNQTSRRKTVELVHADVIQLGLSFYLLCAQLAPNRGEVWLDIGKALATKADFESGDRVPIILQALKALKKGLHLNPSIPALWNDLGVLLCRAGLPSYFQVSNEAMAQHCFIQSIKLDSRCSTTWFNLGVFYLVRDQIILSNKAFARAQVCDPDDVNAWVGMAIISEKVGSSNTMDLLRHSAQLDFHGENALNYAKWVMKYVLSPDQKFKKSDEYRMQIEVLYAVPKAFEGLVHYVSRFPENPEAIFALGQLSERLGLLKQAKDSFCAAINLVNSKKVAEIWGSEDALLKKYRFHAGRICFKLGEYSAAVDFFRDEKDANVKNYCWLGLSLLNGKDPVGAQTAFSDALRCVTDQGTAKAQVYSALAIVAFCQEGAESAKMRELLLLGMKSASRNVETLFSACAMGILTSDEELIQAVLKELDQEADVGDRSIFPRVCFFKACWCVLRGDEVAGLRELCRGIHKYPSEGALWSHLALFLLQFAQTKPNAVASSARVAATLNSSDPNALTLATLGYLMAGKPTEAARCAQIACFIAPDTAGNWCALMASLYPSCGNDANKFASCTRILSFLKTYAKSRVDRGVMIPVEESSTKNDIEDCGPTDVSLHLDGEESESHSPRRDSNSSEAQKPFKKRRRKRGRTASQRFNWEENEHSPSPSKPTKDSESIKDGDSGSESSCVEEPEPGEKKEDFKTPLRSAKRKRGKKKVVLRPAEPGAPENSTQFIIDSHVETSGLYYDFSSPSPASRRYEYERHMQESFESEYSSARAMEFEKMTRDELVKKISQLERKENELRRVMESFDPQAMERELHETLISAQRENASLKSKLAEMHANPDLLEVASVSSGSDSEDSSSSSSSSSSSDSSSEREDA</sequence>
<feature type="compositionally biased region" description="Basic residues" evidence="5">
    <location>
        <begin position="1894"/>
        <end position="1905"/>
    </location>
</feature>
<keyword evidence="2 3" id="KW-0802">TPR repeat</keyword>
<dbReference type="InterPro" id="IPR011990">
    <property type="entry name" value="TPR-like_helical_dom_sf"/>
</dbReference>
<dbReference type="Pfam" id="PF15045">
    <property type="entry name" value="Clathrin_bdg"/>
    <property type="match status" value="1"/>
</dbReference>
<dbReference type="PANTHER" id="PTHR15704:SF7">
    <property type="entry name" value="SUPERKILLER COMPLEX PROTEIN 3"/>
    <property type="match status" value="1"/>
</dbReference>
<feature type="compositionally biased region" description="Basic and acidic residues" evidence="5">
    <location>
        <begin position="1857"/>
        <end position="1868"/>
    </location>
</feature>
<dbReference type="PROSITE" id="PS50005">
    <property type="entry name" value="TPR"/>
    <property type="match status" value="3"/>
</dbReference>
<feature type="region of interest" description="Disordered" evidence="5">
    <location>
        <begin position="1789"/>
        <end position="1919"/>
    </location>
</feature>
<dbReference type="InterPro" id="IPR019734">
    <property type="entry name" value="TPR_rpt"/>
</dbReference>
<feature type="region of interest" description="Disordered" evidence="5">
    <location>
        <begin position="396"/>
        <end position="430"/>
    </location>
</feature>
<dbReference type="Pfam" id="PF13181">
    <property type="entry name" value="TPR_8"/>
    <property type="match status" value="2"/>
</dbReference>
<evidence type="ECO:0000313" key="8">
    <source>
        <dbReference type="Proteomes" id="UP000678499"/>
    </source>
</evidence>
<dbReference type="GO" id="GO:0055087">
    <property type="term" value="C:Ski complex"/>
    <property type="evidence" value="ECO:0007669"/>
    <property type="project" value="InterPro"/>
</dbReference>
<evidence type="ECO:0000256" key="5">
    <source>
        <dbReference type="SAM" id="MobiDB-lite"/>
    </source>
</evidence>
<keyword evidence="8" id="KW-1185">Reference proteome</keyword>
<feature type="compositionally biased region" description="Polar residues" evidence="5">
    <location>
        <begin position="406"/>
        <end position="417"/>
    </location>
</feature>
<evidence type="ECO:0000259" key="6">
    <source>
        <dbReference type="Pfam" id="PF15045"/>
    </source>
</evidence>
<feature type="compositionally biased region" description="Low complexity" evidence="5">
    <location>
        <begin position="74"/>
        <end position="84"/>
    </location>
</feature>
<feature type="compositionally biased region" description="Basic and acidic residues" evidence="5">
    <location>
        <begin position="1803"/>
        <end position="1820"/>
    </location>
</feature>
<protein>
    <recommendedName>
        <fullName evidence="6">Aftiphilin clathrin-binding box domain-containing protein</fullName>
    </recommendedName>
</protein>
<name>A0A7R9BI38_9CRUS</name>
<dbReference type="InterPro" id="IPR039226">
    <property type="entry name" value="Ski3/TTC37"/>
</dbReference>
<organism evidence="7">
    <name type="scientific">Notodromas monacha</name>
    <dbReference type="NCBI Taxonomy" id="399045"/>
    <lineage>
        <taxon>Eukaryota</taxon>
        <taxon>Metazoa</taxon>
        <taxon>Ecdysozoa</taxon>
        <taxon>Arthropoda</taxon>
        <taxon>Crustacea</taxon>
        <taxon>Oligostraca</taxon>
        <taxon>Ostracoda</taxon>
        <taxon>Podocopa</taxon>
        <taxon>Podocopida</taxon>
        <taxon>Cypridocopina</taxon>
        <taxon>Cypridoidea</taxon>
        <taxon>Cyprididae</taxon>
        <taxon>Notodromas</taxon>
    </lineage>
</organism>
<dbReference type="SMART" id="SM00028">
    <property type="entry name" value="TPR"/>
    <property type="match status" value="11"/>
</dbReference>
<gene>
    <name evidence="7" type="ORF">NMOB1V02_LOCUS2193</name>
</gene>
<dbReference type="EMBL" id="OA882277">
    <property type="protein sequence ID" value="CAD7274357.1"/>
    <property type="molecule type" value="Genomic_DNA"/>
</dbReference>
<dbReference type="OrthoDB" id="421075at2759"/>
<evidence type="ECO:0000256" key="3">
    <source>
        <dbReference type="PROSITE-ProRule" id="PRU00339"/>
    </source>
</evidence>
<feature type="compositionally biased region" description="Low complexity" evidence="5">
    <location>
        <begin position="2037"/>
        <end position="2059"/>
    </location>
</feature>
<keyword evidence="4" id="KW-0175">Coiled coil</keyword>
<dbReference type="PANTHER" id="PTHR15704">
    <property type="entry name" value="SUPERKILLER 3 PROTEIN-RELATED"/>
    <property type="match status" value="1"/>
</dbReference>
<proteinExistence type="predicted"/>
<dbReference type="Pfam" id="PF13432">
    <property type="entry name" value="TPR_16"/>
    <property type="match status" value="1"/>
</dbReference>
<keyword evidence="1" id="KW-0677">Repeat</keyword>
<feature type="region of interest" description="Disordered" evidence="5">
    <location>
        <begin position="33"/>
        <end position="104"/>
    </location>
</feature>
<feature type="region of interest" description="Disordered" evidence="5">
    <location>
        <begin position="2030"/>
        <end position="2066"/>
    </location>
</feature>
<evidence type="ECO:0000256" key="4">
    <source>
        <dbReference type="SAM" id="Coils"/>
    </source>
</evidence>
<feature type="coiled-coil region" evidence="4">
    <location>
        <begin position="1965"/>
        <end position="2029"/>
    </location>
</feature>
<feature type="repeat" description="TPR" evidence="3">
    <location>
        <begin position="513"/>
        <end position="546"/>
    </location>
</feature>
<dbReference type="InterPro" id="IPR029205">
    <property type="entry name" value="Clathrin-bd"/>
</dbReference>
<accession>A0A7R9BI38</accession>
<feature type="compositionally biased region" description="Basic and acidic residues" evidence="5">
    <location>
        <begin position="1881"/>
        <end position="1890"/>
    </location>
</feature>